<feature type="region of interest" description="Disordered" evidence="1">
    <location>
        <begin position="1"/>
        <end position="24"/>
    </location>
</feature>
<dbReference type="AlphaFoldDB" id="A0A9N9D8C5"/>
<dbReference type="EMBL" id="CAJVPJ010002858">
    <property type="protein sequence ID" value="CAG8630665.1"/>
    <property type="molecule type" value="Genomic_DNA"/>
</dbReference>
<name>A0A9N9D8C5_9GLOM</name>
<accession>A0A9N9D8C5</accession>
<sequence length="111" mass="11217">MSQCGNNCPASSPTAPPGQTVVTVTETSSSTSFSIIPATTQQVQTTLPDGTVTSTDVVIPQRTSTIVNVVTGTKTTTTPTLQTGGGVRTKGEGAIWMIAALIGVASFLAAF</sequence>
<keyword evidence="2" id="KW-0472">Membrane</keyword>
<keyword evidence="4" id="KW-1185">Reference proteome</keyword>
<keyword evidence="2" id="KW-1133">Transmembrane helix</keyword>
<reference evidence="3" key="1">
    <citation type="submission" date="2021-06" db="EMBL/GenBank/DDBJ databases">
        <authorList>
            <person name="Kallberg Y."/>
            <person name="Tangrot J."/>
            <person name="Rosling A."/>
        </authorList>
    </citation>
    <scope>NUCLEOTIDE SEQUENCE</scope>
    <source>
        <strain evidence="3">IA702</strain>
    </source>
</reference>
<proteinExistence type="predicted"/>
<keyword evidence="2" id="KW-0812">Transmembrane</keyword>
<dbReference type="OrthoDB" id="10574169at2759"/>
<feature type="transmembrane region" description="Helical" evidence="2">
    <location>
        <begin position="93"/>
        <end position="110"/>
    </location>
</feature>
<comment type="caution">
    <text evidence="3">The sequence shown here is derived from an EMBL/GenBank/DDBJ whole genome shotgun (WGS) entry which is preliminary data.</text>
</comment>
<gene>
    <name evidence="3" type="ORF">POCULU_LOCUS8877</name>
</gene>
<evidence type="ECO:0000256" key="1">
    <source>
        <dbReference type="SAM" id="MobiDB-lite"/>
    </source>
</evidence>
<feature type="compositionally biased region" description="Polar residues" evidence="1">
    <location>
        <begin position="1"/>
        <end position="13"/>
    </location>
</feature>
<dbReference type="Proteomes" id="UP000789572">
    <property type="component" value="Unassembled WGS sequence"/>
</dbReference>
<evidence type="ECO:0000313" key="4">
    <source>
        <dbReference type="Proteomes" id="UP000789572"/>
    </source>
</evidence>
<protein>
    <submittedName>
        <fullName evidence="3">3213_t:CDS:1</fullName>
    </submittedName>
</protein>
<organism evidence="3 4">
    <name type="scientific">Paraglomus occultum</name>
    <dbReference type="NCBI Taxonomy" id="144539"/>
    <lineage>
        <taxon>Eukaryota</taxon>
        <taxon>Fungi</taxon>
        <taxon>Fungi incertae sedis</taxon>
        <taxon>Mucoromycota</taxon>
        <taxon>Glomeromycotina</taxon>
        <taxon>Glomeromycetes</taxon>
        <taxon>Paraglomerales</taxon>
        <taxon>Paraglomeraceae</taxon>
        <taxon>Paraglomus</taxon>
    </lineage>
</organism>
<evidence type="ECO:0000256" key="2">
    <source>
        <dbReference type="SAM" id="Phobius"/>
    </source>
</evidence>
<evidence type="ECO:0000313" key="3">
    <source>
        <dbReference type="EMBL" id="CAG8630665.1"/>
    </source>
</evidence>